<feature type="non-terminal residue" evidence="2">
    <location>
        <position position="2427"/>
    </location>
</feature>
<accession>A0A940DGH2</accession>
<feature type="domain" description="MBG" evidence="1">
    <location>
        <begin position="1918"/>
        <end position="1988"/>
    </location>
</feature>
<feature type="domain" description="MBG" evidence="1">
    <location>
        <begin position="1278"/>
        <end position="1343"/>
    </location>
</feature>
<comment type="caution">
    <text evidence="2">The sequence shown here is derived from an EMBL/GenBank/DDBJ whole genome shotgun (WGS) entry which is preliminary data.</text>
</comment>
<evidence type="ECO:0000313" key="2">
    <source>
        <dbReference type="EMBL" id="MBO8423677.1"/>
    </source>
</evidence>
<organism evidence="2 3">
    <name type="scientific">Candidatus Stercoripulliclostridium pullicola</name>
    <dbReference type="NCBI Taxonomy" id="2840953"/>
    <lineage>
        <taxon>Bacteria</taxon>
        <taxon>Bacillati</taxon>
        <taxon>Bacillota</taxon>
        <taxon>Clostridia</taxon>
        <taxon>Eubacteriales</taxon>
        <taxon>Candidatus Stercoripulliclostridium</taxon>
    </lineage>
</organism>
<proteinExistence type="predicted"/>
<dbReference type="InterPro" id="IPR041286">
    <property type="entry name" value="MBG_2"/>
</dbReference>
<reference evidence="2" key="2">
    <citation type="journal article" date="2021" name="PeerJ">
        <title>Extensive microbial diversity within the chicken gut microbiome revealed by metagenomics and culture.</title>
        <authorList>
            <person name="Gilroy R."/>
            <person name="Ravi A."/>
            <person name="Getino M."/>
            <person name="Pursley I."/>
            <person name="Horton D.L."/>
            <person name="Alikhan N.F."/>
            <person name="Baker D."/>
            <person name="Gharbi K."/>
            <person name="Hall N."/>
            <person name="Watson M."/>
            <person name="Adriaenssens E.M."/>
            <person name="Foster-Nyarko E."/>
            <person name="Jarju S."/>
            <person name="Secka A."/>
            <person name="Antonio M."/>
            <person name="Oren A."/>
            <person name="Chaudhuri R.R."/>
            <person name="La Ragione R."/>
            <person name="Hildebrand F."/>
            <person name="Pallen M.J."/>
        </authorList>
    </citation>
    <scope>NUCLEOTIDE SEQUENCE</scope>
    <source>
        <strain evidence="2">517</strain>
    </source>
</reference>
<reference evidence="2" key="1">
    <citation type="submission" date="2020-10" db="EMBL/GenBank/DDBJ databases">
        <authorList>
            <person name="Gilroy R."/>
        </authorList>
    </citation>
    <scope>NUCLEOTIDE SEQUENCE</scope>
    <source>
        <strain evidence="2">517</strain>
    </source>
</reference>
<evidence type="ECO:0000259" key="1">
    <source>
        <dbReference type="Pfam" id="PF18676"/>
    </source>
</evidence>
<feature type="domain" description="MBG" evidence="1">
    <location>
        <begin position="1364"/>
        <end position="1433"/>
    </location>
</feature>
<dbReference type="EMBL" id="JADINF010000037">
    <property type="protein sequence ID" value="MBO8423677.1"/>
    <property type="molecule type" value="Genomic_DNA"/>
</dbReference>
<dbReference type="Gene3D" id="2.160.20.110">
    <property type="match status" value="3"/>
</dbReference>
<sequence>MALAAATDGIVHGAVSSQTTSGTAIANSTDFYNNIINGAQNGTYYLTSDFTLDGSHMFGHTSTFSGTLYGNGHTITVLSGYNAARKTEKNGILFSQVSGTVRDLTVVLGNGGSTAQRIDIGDGNTGYYGVITGALAGGTISNCRVVIQSNVVFHAATQSSGKQSVGIGGIAGEVWNSASKILNCTVENYGAIDCTTYSGSYTSYNGRSGYAGHIAGIFWLSGSDTATLQNIIVRGNGRGRIHANGVGVVGCGSEGGYNDLDITNYLNDFSGSYEYNGAGAAWASDAIFFYSGGSNRTIYNYYSTSGATSTSWAYSTDAAESGRLTLSSGYNIYFDATSDVNNAIAFAYNVGSYNIITQKPYFKPANSSTKYYPAYRDGDTEVFKGLPSATSTYSATLGTFAFDTVEPPVGKLNKWESGYVSESYSPSGEPESYESGLYDAISNNRDCYLTADINISGFRTLSYSGTLDGNGHTIYITAGNSNSTDTVGGLFGTLTGTVKNLRVVLYVDYTRNVTSNKLGTGIIAGSIAGGTVDNVYVYIPSGVTFGVTGNQEGYVGAVAGVADGTSYTIKNTTVDIDGKMHLDGTYVYMAGFVGKSATGSSEATATYTNNILKGDGSYSSNTSNGTEPIYLAATTVLFQAGTNNPQSTINIDGFINAFTSGTENLNDYSMYGVLTKNDNGKTMKKWTDNVSNVYDYDGPMADVNNKGTSTGNNYIDISTKRSTVSTEVDSYAIGVTPYFPAGDTTNLVLVAGNGTGTVPDLVYGNHTSEPDGNYKVVTIPKSAITAPTTVTLTEPITPANPIADLNQWEHGYVADPITENEIPSDYVGVSSAIGLKTAIDNNSNIVLTSDIRNFRGFTHTGTYSGILDGNGHTIYIVKASAASGNNIGGLFSTLSGTIKNVRIVVMAGVNLPSSNYVGAVAGALSGNATVSNVSAIINSGVSLISTISGDNAGGAGGIAGGLISGAGTVAISNSTVELNGELKANAKWTFIGGFVGHLNGGNINFTDVIFKGTTGALNGTASGREGVHTAAVAVIGGGVQTVTLDGLINAFTGTKTSNKSAYAITFVRNGSNVATPTISHVYNYGGNFSNEGSMTYGTPVDVSAIKAEIKTTVDGESTPVTPYFPASDKEGKLYLVAGDGATAAGVVVYGTTPSTAAGAGDKYSVITIVKDDIAAGTTVTLTRPRVSAPTISDSEGSKTYNGYGQDFTINALTATGGIKLDASDYALTYSVADTGALLDGRPLNAGTYTLTVTLTGYLFESGLNTATLTVYITKLAINATIDTASKVYGEDDPALNFTTDGLVGADKKDALAVTLTRAYGNNAGNYAITGESDAINYTVTFTNDGAELFTITKRPILITPDEGQGHIYGNVGTAALTYVTSNNDASLTGNAIVTGDTLTGALARKEGANAGIYAINLGTLTSENNSNYEITLSSTAVYYVISPRPLHYVLSVKNMNGNETDGYSLEYGAFNATANLSASIEGYYAVVADESVTVTAKLPDGGVKDVGSYTIRDIEVVYGENTSASNYEITLDNTVSFKIVAKAVTVDISSYTKTYGDANPVFQWSLASGSSMAYDDEDVSVLNVTLSLSGDGENAGDYAITGECNNPNYAVTFNEGTLTVEKRAITVTLKQDFSSVYGEALAEVTVATALTLAGGSLAPTLPAHADLEKAGFSISFNKNFSDAGVYGGYISASCSNANYSVTWTDDKQSADYTVTKRPVKYAITLSGMGDGYSLTYGNFAESTHVTVSGPVTEAGFYGVADGDSITVTPFYTYTSPSGTQTLADESAEVKNVGTYTVTGSVTYGGNTLKSNYAVTVEVAAPGRFFIEKRPVEIVMGDQTKTYGDDDPETLGEWSPSANQPEGGGMAYNEAPSAVITVTDVSYGGVRDVGDYTLTATATSANYSVNVISGTMTIEPKPVTVTITSATKTYGEDDPAFEWSHTPLAYDELTEVLGFTVTREAGEDVKEGGYALSGKATNANYSVTVAAGSVLTINPCKISFTVTNAQLPYNMYTADKLPDPAGLGAAATPSLTTLPYGDTVKVTFTYNTDKATIVGAHKGEYAYIATAIAFYKRDGTTSAAGNYTGTGEVKCMLVVVAGDLIINLDDYKTAYVFKAEGITLSLSSVKVTVASGATVTPVISAKILSSDGATEYFVSADGKVVITYVPSTAKTATSVNLKFVVTAKADEYEPGSAEMTITVNKASFNLNGITFADEAAGYNGEAHEITYAGTLPAGLTAAVTHTGDNVNYTEAGATYTLTFDLTGEEHDEIVYYSYNLPEARTARLTIDKAPVTITVNPQSSVYDGRMPAASAVAGTDYDITGTVYAPGGVLDDPGVKLTINGGAQAVNAGEYPLTVSITNTNYELTAENSRYTIKKRPVYVQLTSDYESKVYGDADPDWTKVSLAVEPYDTGESGKGLVGGDGLAALNI</sequence>
<gene>
    <name evidence="2" type="ORF">IAB16_01450</name>
</gene>
<feature type="domain" description="MBG" evidence="1">
    <location>
        <begin position="1544"/>
        <end position="1619"/>
    </location>
</feature>
<protein>
    <recommendedName>
        <fullName evidence="1">MBG domain-containing protein</fullName>
    </recommendedName>
</protein>
<evidence type="ECO:0000313" key="3">
    <source>
        <dbReference type="Proteomes" id="UP000727857"/>
    </source>
</evidence>
<dbReference type="Proteomes" id="UP000727857">
    <property type="component" value="Unassembled WGS sequence"/>
</dbReference>
<name>A0A940DGH2_9FIRM</name>
<dbReference type="Pfam" id="PF18676">
    <property type="entry name" value="MBG_2"/>
    <property type="match status" value="4"/>
</dbReference>